<evidence type="ECO:0000259" key="3">
    <source>
        <dbReference type="Pfam" id="PF23069"/>
    </source>
</evidence>
<feature type="compositionally biased region" description="Low complexity" evidence="1">
    <location>
        <begin position="593"/>
        <end position="603"/>
    </location>
</feature>
<feature type="signal peptide" evidence="2">
    <location>
        <begin position="1"/>
        <end position="16"/>
    </location>
</feature>
<sequence>MLILLFGLSFLPLTVGIGGCTFDRPLLGEYYSYENGLEAHSSFKENGDIDRLFYRRESGAGATRKDSGGFLVNRDIGECFQLTLKLNYYELIYRDKSQSCFQCYQMFNRTKNIIQIRKSSCGETTSLVTNQMNFDELCRSIDEQSEFITLFSKSYSAEECRATIYGTYHFTYEFREGGIGICDNPTSRLISCPDPGTPFESINQRFRMKYGYCKYLTSSFDADQLNQCLGSWLTNDGNIITAFANERVGSERWYDKFRCMLTRKDQPQWFAKSLFAECSSLSSPTDGPEKVIITPIIPEEPIASCYFPSNLTGQWINTANVNARVLINSTHIHEIAKVNNRGWLRETYYVCQQTSRSQYLVKSVTKGEFGQPNSLIQTRIRGGITPRPRDHGWFITCDPQYMVSQWTICGDQTKSMFADREYCRQLDPYGTPIGVYEQPDYIYQCAGYWREDSRSYLITYDRDDPYINFKCWVYERIDLFKIYLSRSAGSFCGFNQTSQSYEAQDGADLKIELEEAERIHDDCPIRYDDGRNPWQIVDEFLFYYASATTLIPDDDTVYPYGTVEKKDEALYNEKEIYDSEEYSNDDVIYPNRSTSSSSNSGQSIDGQWIIVEPGNDKISRVLPAFQEKTGPNFPVSSCPSSN</sequence>
<dbReference type="Proteomes" id="UP000663870">
    <property type="component" value="Unassembled WGS sequence"/>
</dbReference>
<feature type="chain" id="PRO_5032684384" evidence="2">
    <location>
        <begin position="17"/>
        <end position="642"/>
    </location>
</feature>
<evidence type="ECO:0000256" key="2">
    <source>
        <dbReference type="SAM" id="SignalP"/>
    </source>
</evidence>
<feature type="region of interest" description="Disordered" evidence="1">
    <location>
        <begin position="583"/>
        <end position="603"/>
    </location>
</feature>
<feature type="domain" description="DUF7044" evidence="5">
    <location>
        <begin position="74"/>
        <end position="126"/>
    </location>
</feature>
<evidence type="ECO:0000313" key="7">
    <source>
        <dbReference type="Proteomes" id="UP000663870"/>
    </source>
</evidence>
<proteinExistence type="predicted"/>
<dbReference type="PANTHER" id="PTHR22255:SF1">
    <property type="entry name" value="LD32918P"/>
    <property type="match status" value="1"/>
</dbReference>
<dbReference type="AlphaFoldDB" id="A0A813TMN3"/>
<comment type="caution">
    <text evidence="6">The sequence shown here is derived from an EMBL/GenBank/DDBJ whole genome shotgun (WGS) entry which is preliminary data.</text>
</comment>
<reference evidence="6" key="1">
    <citation type="submission" date="2021-02" db="EMBL/GenBank/DDBJ databases">
        <authorList>
            <person name="Nowell W R."/>
        </authorList>
    </citation>
    <scope>NUCLEOTIDE SEQUENCE</scope>
</reference>
<evidence type="ECO:0000256" key="1">
    <source>
        <dbReference type="SAM" id="MobiDB-lite"/>
    </source>
</evidence>
<dbReference type="GO" id="GO:0042060">
    <property type="term" value="P:wound healing"/>
    <property type="evidence" value="ECO:0007669"/>
    <property type="project" value="TreeGrafter"/>
</dbReference>
<evidence type="ECO:0000313" key="6">
    <source>
        <dbReference type="EMBL" id="CAF0811587.1"/>
    </source>
</evidence>
<dbReference type="Pfam" id="PF23070">
    <property type="entry name" value="DUF7043"/>
    <property type="match status" value="1"/>
</dbReference>
<evidence type="ECO:0000259" key="5">
    <source>
        <dbReference type="Pfam" id="PF23071"/>
    </source>
</evidence>
<dbReference type="EMBL" id="CAJNOL010000068">
    <property type="protein sequence ID" value="CAF0811587.1"/>
    <property type="molecule type" value="Genomic_DNA"/>
</dbReference>
<dbReference type="Pfam" id="PF23069">
    <property type="entry name" value="DUF7042"/>
    <property type="match status" value="2"/>
</dbReference>
<dbReference type="Pfam" id="PF23071">
    <property type="entry name" value="DUF7044"/>
    <property type="match status" value="1"/>
</dbReference>
<dbReference type="InterPro" id="IPR055471">
    <property type="entry name" value="DUF7043"/>
</dbReference>
<keyword evidence="7" id="KW-1185">Reference proteome</keyword>
<gene>
    <name evidence="6" type="ORF">JXQ802_LOCUS4745</name>
</gene>
<organism evidence="6 7">
    <name type="scientific">Rotaria sordida</name>
    <dbReference type="NCBI Taxonomy" id="392033"/>
    <lineage>
        <taxon>Eukaryota</taxon>
        <taxon>Metazoa</taxon>
        <taxon>Spiralia</taxon>
        <taxon>Gnathifera</taxon>
        <taxon>Rotifera</taxon>
        <taxon>Eurotatoria</taxon>
        <taxon>Bdelloidea</taxon>
        <taxon>Philodinida</taxon>
        <taxon>Philodinidae</taxon>
        <taxon>Rotaria</taxon>
    </lineage>
</organism>
<evidence type="ECO:0000259" key="4">
    <source>
        <dbReference type="Pfam" id="PF23070"/>
    </source>
</evidence>
<feature type="domain" description="DUF7043" evidence="4">
    <location>
        <begin position="303"/>
        <end position="367"/>
    </location>
</feature>
<keyword evidence="2" id="KW-0732">Signal</keyword>
<feature type="domain" description="DUF7042" evidence="3">
    <location>
        <begin position="159"/>
        <end position="293"/>
    </location>
</feature>
<dbReference type="InterPro" id="IPR055470">
    <property type="entry name" value="DUF7042"/>
</dbReference>
<dbReference type="InterPro" id="IPR055472">
    <property type="entry name" value="DUF7044"/>
</dbReference>
<feature type="domain" description="DUF7042" evidence="3">
    <location>
        <begin position="397"/>
        <end position="497"/>
    </location>
</feature>
<accession>A0A813TMN3</accession>
<protein>
    <submittedName>
        <fullName evidence="6">Uncharacterized protein</fullName>
    </submittedName>
</protein>
<dbReference type="PANTHER" id="PTHR22255">
    <property type="entry name" value="LP06548P"/>
    <property type="match status" value="1"/>
</dbReference>
<name>A0A813TMN3_9BILA</name>